<organism evidence="1 2">
    <name type="scientific">Naganishia cerealis</name>
    <dbReference type="NCBI Taxonomy" id="610337"/>
    <lineage>
        <taxon>Eukaryota</taxon>
        <taxon>Fungi</taxon>
        <taxon>Dikarya</taxon>
        <taxon>Basidiomycota</taxon>
        <taxon>Agaricomycotina</taxon>
        <taxon>Tremellomycetes</taxon>
        <taxon>Filobasidiales</taxon>
        <taxon>Filobasidiaceae</taxon>
        <taxon>Naganishia</taxon>
    </lineage>
</organism>
<sequence>MKEPDVSGAIQHRIRPSIDERHQRLLSGLRLESGAPRWEKALWNRHPEYEDNYVPSDFLASTKAKFEATTSDSIWPLAGGLFMLSSILGGFGGDYQDDETQEADEEDEGLSATSPVASNRTVVMSPMLKRGMRKRRASAASLTAPEVESPQEKAKMWVSVHSADQ</sequence>
<accession>A0ACC2WK86</accession>
<proteinExistence type="predicted"/>
<comment type="caution">
    <text evidence="1">The sequence shown here is derived from an EMBL/GenBank/DDBJ whole genome shotgun (WGS) entry which is preliminary data.</text>
</comment>
<dbReference type="Proteomes" id="UP001241377">
    <property type="component" value="Unassembled WGS sequence"/>
</dbReference>
<name>A0ACC2WK86_9TREE</name>
<keyword evidence="2" id="KW-1185">Reference proteome</keyword>
<protein>
    <submittedName>
        <fullName evidence="1">Uncharacterized protein</fullName>
    </submittedName>
</protein>
<evidence type="ECO:0000313" key="2">
    <source>
        <dbReference type="Proteomes" id="UP001241377"/>
    </source>
</evidence>
<reference evidence="1" key="1">
    <citation type="submission" date="2023-04" db="EMBL/GenBank/DDBJ databases">
        <title>Draft Genome sequencing of Naganishia species isolated from polar environments using Oxford Nanopore Technology.</title>
        <authorList>
            <person name="Leo P."/>
            <person name="Venkateswaran K."/>
        </authorList>
    </citation>
    <scope>NUCLEOTIDE SEQUENCE</scope>
    <source>
        <strain evidence="1">MNA-CCFEE 5261</strain>
    </source>
</reference>
<evidence type="ECO:0000313" key="1">
    <source>
        <dbReference type="EMBL" id="KAJ9111634.1"/>
    </source>
</evidence>
<gene>
    <name evidence="1" type="ORF">QFC19_000990</name>
</gene>
<dbReference type="EMBL" id="JASBWR010000007">
    <property type="protein sequence ID" value="KAJ9111634.1"/>
    <property type="molecule type" value="Genomic_DNA"/>
</dbReference>